<sequence>MAGTRNDALIMRFMAQPTDVNFGGKVHGGTMMKWIDTVAYACASRWSGSYCVTAHIGDVNFYQPVLIGSLVELQARVVHTGRTSMHIAVKVASSDLRNVSESKAVHCLLIFVAVDASGVPVEVPSWTPETEEDKALERYAVDLMELRKQLQEKLGEFRF</sequence>
<dbReference type="CDD" id="cd03442">
    <property type="entry name" value="BFIT_BACH"/>
    <property type="match status" value="1"/>
</dbReference>
<dbReference type="Gene3D" id="3.10.129.10">
    <property type="entry name" value="Hotdog Thioesterase"/>
    <property type="match status" value="1"/>
</dbReference>
<organism evidence="5 6">
    <name type="scientific">Permianibacter aggregans</name>
    <dbReference type="NCBI Taxonomy" id="1510150"/>
    <lineage>
        <taxon>Bacteria</taxon>
        <taxon>Pseudomonadati</taxon>
        <taxon>Pseudomonadota</taxon>
        <taxon>Gammaproteobacteria</taxon>
        <taxon>Pseudomonadales</taxon>
        <taxon>Pseudomonadaceae</taxon>
        <taxon>Permianibacter</taxon>
    </lineage>
</organism>
<dbReference type="RefSeq" id="WP_133590439.1">
    <property type="nucleotide sequence ID" value="NZ_CP037953.1"/>
</dbReference>
<dbReference type="OrthoDB" id="9809430at2"/>
<comment type="caution">
    <text evidence="5">The sequence shown here is derived from an EMBL/GenBank/DDBJ whole genome shotgun (WGS) entry which is preliminary data.</text>
</comment>
<dbReference type="SUPFAM" id="SSF54637">
    <property type="entry name" value="Thioesterase/thiol ester dehydrase-isomerase"/>
    <property type="match status" value="1"/>
</dbReference>
<keyword evidence="2 3" id="KW-0378">Hydrolase</keyword>
<evidence type="ECO:0000256" key="3">
    <source>
        <dbReference type="PROSITE-ProRule" id="PRU01106"/>
    </source>
</evidence>
<reference evidence="5 6" key="1">
    <citation type="submission" date="2019-03" db="EMBL/GenBank/DDBJ databases">
        <title>Genomic Encyclopedia of Type Strains, Phase IV (KMG-IV): sequencing the most valuable type-strain genomes for metagenomic binning, comparative biology and taxonomic classification.</title>
        <authorList>
            <person name="Goeker M."/>
        </authorList>
    </citation>
    <scope>NUCLEOTIDE SEQUENCE [LARGE SCALE GENOMIC DNA]</scope>
    <source>
        <strain evidence="5 6">DSM 103792</strain>
    </source>
</reference>
<feature type="domain" description="HotDog ACOT-type" evidence="4">
    <location>
        <begin position="5"/>
        <end position="117"/>
    </location>
</feature>
<dbReference type="GO" id="GO:0052816">
    <property type="term" value="F:long-chain fatty acyl-CoA hydrolase activity"/>
    <property type="evidence" value="ECO:0007669"/>
    <property type="project" value="TreeGrafter"/>
</dbReference>
<evidence type="ECO:0000259" key="4">
    <source>
        <dbReference type="PROSITE" id="PS51770"/>
    </source>
</evidence>
<gene>
    <name evidence="5" type="ORF">EV696_10813</name>
</gene>
<dbReference type="InterPro" id="IPR040170">
    <property type="entry name" value="Cytosol_ACT"/>
</dbReference>
<name>A0A4R6UR36_9GAMM</name>
<accession>A0A4R6UR36</accession>
<dbReference type="PANTHER" id="PTHR11049">
    <property type="entry name" value="ACYL COENZYME A THIOESTER HYDROLASE"/>
    <property type="match status" value="1"/>
</dbReference>
<dbReference type="InterPro" id="IPR033120">
    <property type="entry name" value="HOTDOG_ACOT"/>
</dbReference>
<dbReference type="Proteomes" id="UP000295375">
    <property type="component" value="Unassembled WGS sequence"/>
</dbReference>
<dbReference type="EMBL" id="SNYM01000008">
    <property type="protein sequence ID" value="TDQ48033.1"/>
    <property type="molecule type" value="Genomic_DNA"/>
</dbReference>
<evidence type="ECO:0000256" key="1">
    <source>
        <dbReference type="ARBA" id="ARBA00010458"/>
    </source>
</evidence>
<dbReference type="GO" id="GO:0006637">
    <property type="term" value="P:acyl-CoA metabolic process"/>
    <property type="evidence" value="ECO:0007669"/>
    <property type="project" value="TreeGrafter"/>
</dbReference>
<dbReference type="PANTHER" id="PTHR11049:SF16">
    <property type="entry name" value="PROTEIN VDLD"/>
    <property type="match status" value="1"/>
</dbReference>
<evidence type="ECO:0000313" key="6">
    <source>
        <dbReference type="Proteomes" id="UP000295375"/>
    </source>
</evidence>
<dbReference type="InterPro" id="IPR029069">
    <property type="entry name" value="HotDog_dom_sf"/>
</dbReference>
<dbReference type="AlphaFoldDB" id="A0A4R6UR36"/>
<dbReference type="GO" id="GO:0005829">
    <property type="term" value="C:cytosol"/>
    <property type="evidence" value="ECO:0007669"/>
    <property type="project" value="TreeGrafter"/>
</dbReference>
<evidence type="ECO:0000313" key="5">
    <source>
        <dbReference type="EMBL" id="TDQ48033.1"/>
    </source>
</evidence>
<protein>
    <submittedName>
        <fullName evidence="5">Uncharacterized protein (TIGR00369 family)</fullName>
    </submittedName>
</protein>
<dbReference type="PROSITE" id="PS51770">
    <property type="entry name" value="HOTDOG_ACOT"/>
    <property type="match status" value="1"/>
</dbReference>
<keyword evidence="6" id="KW-1185">Reference proteome</keyword>
<comment type="similarity">
    <text evidence="1">Belongs to the acyl coenzyme A hydrolase family.</text>
</comment>
<evidence type="ECO:0000256" key="2">
    <source>
        <dbReference type="ARBA" id="ARBA00022801"/>
    </source>
</evidence>
<dbReference type="InterPro" id="IPR006683">
    <property type="entry name" value="Thioestr_dom"/>
</dbReference>
<proteinExistence type="inferred from homology"/>
<dbReference type="Pfam" id="PF03061">
    <property type="entry name" value="4HBT"/>
    <property type="match status" value="1"/>
</dbReference>